<comment type="caution">
    <text evidence="3">The sequence shown here is derived from an EMBL/GenBank/DDBJ whole genome shotgun (WGS) entry which is preliminary data.</text>
</comment>
<feature type="transmembrane region" description="Helical" evidence="2">
    <location>
        <begin position="7"/>
        <end position="30"/>
    </location>
</feature>
<gene>
    <name evidence="3" type="ORF">UV68_C0002G0008</name>
</gene>
<organism evidence="3 4">
    <name type="scientific">Candidatus Collierbacteria bacterium GW2011_GWC2_43_12</name>
    <dbReference type="NCBI Taxonomy" id="1618390"/>
    <lineage>
        <taxon>Bacteria</taxon>
        <taxon>Candidatus Collieribacteriota</taxon>
    </lineage>
</organism>
<keyword evidence="2" id="KW-0472">Membrane</keyword>
<keyword evidence="2" id="KW-0812">Transmembrane</keyword>
<evidence type="ECO:0000256" key="1">
    <source>
        <dbReference type="SAM" id="MobiDB-lite"/>
    </source>
</evidence>
<feature type="region of interest" description="Disordered" evidence="1">
    <location>
        <begin position="204"/>
        <end position="233"/>
    </location>
</feature>
<evidence type="ECO:0000256" key="2">
    <source>
        <dbReference type="SAM" id="Phobius"/>
    </source>
</evidence>
<reference evidence="3 4" key="1">
    <citation type="journal article" date="2015" name="Nature">
        <title>rRNA introns, odd ribosomes, and small enigmatic genomes across a large radiation of phyla.</title>
        <authorList>
            <person name="Brown C.T."/>
            <person name="Hug L.A."/>
            <person name="Thomas B.C."/>
            <person name="Sharon I."/>
            <person name="Castelle C.J."/>
            <person name="Singh A."/>
            <person name="Wilkins M.J."/>
            <person name="Williams K.H."/>
            <person name="Banfield J.F."/>
        </authorList>
    </citation>
    <scope>NUCLEOTIDE SEQUENCE [LARGE SCALE GENOMIC DNA]</scope>
</reference>
<keyword evidence="2" id="KW-1133">Transmembrane helix</keyword>
<name>A0A0G1G748_9BACT</name>
<feature type="compositionally biased region" description="Polar residues" evidence="1">
    <location>
        <begin position="205"/>
        <end position="217"/>
    </location>
</feature>
<protein>
    <submittedName>
        <fullName evidence="3">Uncharacterized protein</fullName>
    </submittedName>
</protein>
<dbReference type="EMBL" id="LCFK01000002">
    <property type="protein sequence ID" value="KKS94808.1"/>
    <property type="molecule type" value="Genomic_DNA"/>
</dbReference>
<evidence type="ECO:0000313" key="3">
    <source>
        <dbReference type="EMBL" id="KKS94808.1"/>
    </source>
</evidence>
<sequence>MNKKLPKFLITGIAMILVGVIPAMVVYYSLSTKQAVDNSRLSTSLEEINNKLIQIDSLKDSVSALSTASATTPTTTPIPKAIVSPTKKWEFNKSTYEVKTSNVSYGKENFYGYKIEFDIYLRNISINPFVLGYSITECTVTKNGKNTQFRSGSSKSFDKALPVGENRQDRVKMSINGYDYDESGNKTGPYDDLRIKSCSFYPLTKPQQPQQLSASGTQPPPTEKSVEPTTIFF</sequence>
<dbReference type="Proteomes" id="UP000033980">
    <property type="component" value="Unassembled WGS sequence"/>
</dbReference>
<evidence type="ECO:0000313" key="4">
    <source>
        <dbReference type="Proteomes" id="UP000033980"/>
    </source>
</evidence>
<accession>A0A0G1G748</accession>
<dbReference type="AlphaFoldDB" id="A0A0G1G748"/>
<proteinExistence type="predicted"/>